<evidence type="ECO:0000256" key="6">
    <source>
        <dbReference type="SAM" id="MobiDB-lite"/>
    </source>
</evidence>
<evidence type="ECO:0000256" key="1">
    <source>
        <dbReference type="ARBA" id="ARBA00004123"/>
    </source>
</evidence>
<gene>
    <name evidence="8" type="ORF">P3X46_011843</name>
</gene>
<keyword evidence="4" id="KW-0804">Transcription</keyword>
<reference evidence="8" key="1">
    <citation type="journal article" date="2023" name="Plant Biotechnol. J.">
        <title>Chromosome-level wild Hevea brasiliensis genome provides new tools for genomic-assisted breeding and valuable loci to elevate rubber yield.</title>
        <authorList>
            <person name="Cheng H."/>
            <person name="Song X."/>
            <person name="Hu Y."/>
            <person name="Wu T."/>
            <person name="Yang Q."/>
            <person name="An Z."/>
            <person name="Feng S."/>
            <person name="Deng Z."/>
            <person name="Wu W."/>
            <person name="Zeng X."/>
            <person name="Tu M."/>
            <person name="Wang X."/>
            <person name="Huang H."/>
        </authorList>
    </citation>
    <scope>NUCLEOTIDE SEQUENCE</scope>
    <source>
        <strain evidence="8">MT/VB/25A 57/8</strain>
    </source>
</reference>
<dbReference type="CDD" id="cd10015">
    <property type="entry name" value="BfiI_C_EcoRII_N_B3"/>
    <property type="match status" value="1"/>
</dbReference>
<feature type="region of interest" description="Disordered" evidence="6">
    <location>
        <begin position="73"/>
        <end position="100"/>
    </location>
</feature>
<name>A0ABQ9MAV2_HEVBR</name>
<feature type="region of interest" description="Disordered" evidence="6">
    <location>
        <begin position="463"/>
        <end position="499"/>
    </location>
</feature>
<accession>A0ABQ9MAV2</accession>
<evidence type="ECO:0000256" key="4">
    <source>
        <dbReference type="ARBA" id="ARBA00023163"/>
    </source>
</evidence>
<keyword evidence="5" id="KW-0539">Nucleus</keyword>
<feature type="compositionally biased region" description="Low complexity" evidence="6">
    <location>
        <begin position="469"/>
        <end position="479"/>
    </location>
</feature>
<dbReference type="PANTHER" id="PTHR31140">
    <property type="entry name" value="B3 DOMAIN-CONTAINING TRANSCRIPTION FACTOR ABI3"/>
    <property type="match status" value="1"/>
</dbReference>
<feature type="compositionally biased region" description="Low complexity" evidence="6">
    <location>
        <begin position="91"/>
        <end position="100"/>
    </location>
</feature>
<evidence type="ECO:0000313" key="9">
    <source>
        <dbReference type="Proteomes" id="UP001174677"/>
    </source>
</evidence>
<feature type="domain" description="TF-B3" evidence="7">
    <location>
        <begin position="561"/>
        <end position="665"/>
    </location>
</feature>
<dbReference type="Proteomes" id="UP001174677">
    <property type="component" value="Chromosome 7"/>
</dbReference>
<sequence>MKNNLKLHVEDLQNVTNPTRGFDTMDAMEEERAIADEEREIWLEREQDNLLDVNDSSIFYADFPPLPDFPCMSASSSSSSTPAPLKAMAPSSSSSSSSSSAASWAVLKSDAEEDAEKKNYDQQHYHHHHSKYDQVEAPTADLSSTASMDMMETFGYLDLIENNGFLDPPSIFQPAEHFLDEFQQEQNAQPEQEPQQGNEELIMQTKIEETQQQGAAAPDDLAMVFLEWLKSNKETVSAEDLRKVKIKKATIECAAKRLGGGKEAMKQLLQLILEWVKMNHLQKRRVKESSSNNLPYQCQDPLQNPSSNTNLNCNSIPPDQSTPCFAQSPWIAPPPYVVDRATVMPGFSPMVGYMGDPFASGASNMAGHSYLPAPPSDYHMLDSAQSWPSSQFALASPYTTFPDNNLQTVQAHHPVFTGYGNQYPCQCLPGQVGDRLMRLGSSATKEARKKRMARQRRFLSHHRNHNHHNSQPNQNHPNQGADHHARLGNDNVAPTAQPNPGNWVYWPAAGAVSNTPVLPVDVQPAHVVDRPAMQPHQSHHRQVASDRRQGWKPEKNLRFLLQKVLKQSDVGNLGRIVLPKKEAETNLPELEARDGISIAMEDIGTSCVWNMRYSFRFWPNNKSRMYLLENTGDFVRTNGLQEGDFIVIYSDVKCGKYLIRGVKVRKPGSKPENKKSGKSHRNLHASSPAAALNGSSSTPTNQA</sequence>
<dbReference type="PROSITE" id="PS50863">
    <property type="entry name" value="B3"/>
    <property type="match status" value="1"/>
</dbReference>
<dbReference type="InterPro" id="IPR003340">
    <property type="entry name" value="B3_DNA-bd"/>
</dbReference>
<evidence type="ECO:0000256" key="2">
    <source>
        <dbReference type="ARBA" id="ARBA00023015"/>
    </source>
</evidence>
<dbReference type="Pfam" id="PF02362">
    <property type="entry name" value="B3"/>
    <property type="match status" value="1"/>
</dbReference>
<organism evidence="8 9">
    <name type="scientific">Hevea brasiliensis</name>
    <name type="common">Para rubber tree</name>
    <name type="synonym">Siphonia brasiliensis</name>
    <dbReference type="NCBI Taxonomy" id="3981"/>
    <lineage>
        <taxon>Eukaryota</taxon>
        <taxon>Viridiplantae</taxon>
        <taxon>Streptophyta</taxon>
        <taxon>Embryophyta</taxon>
        <taxon>Tracheophyta</taxon>
        <taxon>Spermatophyta</taxon>
        <taxon>Magnoliopsida</taxon>
        <taxon>eudicotyledons</taxon>
        <taxon>Gunneridae</taxon>
        <taxon>Pentapetalae</taxon>
        <taxon>rosids</taxon>
        <taxon>fabids</taxon>
        <taxon>Malpighiales</taxon>
        <taxon>Euphorbiaceae</taxon>
        <taxon>Crotonoideae</taxon>
        <taxon>Micrandreae</taxon>
        <taxon>Hevea</taxon>
    </lineage>
</organism>
<feature type="region of interest" description="Disordered" evidence="6">
    <location>
        <begin position="665"/>
        <end position="703"/>
    </location>
</feature>
<feature type="compositionally biased region" description="Basic and acidic residues" evidence="6">
    <location>
        <begin position="115"/>
        <end position="124"/>
    </location>
</feature>
<proteinExistence type="predicted"/>
<dbReference type="InterPro" id="IPR044800">
    <property type="entry name" value="LEC2-like"/>
</dbReference>
<evidence type="ECO:0000259" key="7">
    <source>
        <dbReference type="PROSITE" id="PS50863"/>
    </source>
</evidence>
<evidence type="ECO:0000313" key="8">
    <source>
        <dbReference type="EMBL" id="KAJ9176540.1"/>
    </source>
</evidence>
<comment type="caution">
    <text evidence="8">The sequence shown here is derived from an EMBL/GenBank/DDBJ whole genome shotgun (WGS) entry which is preliminary data.</text>
</comment>
<feature type="region of interest" description="Disordered" evidence="6">
    <location>
        <begin position="113"/>
        <end position="137"/>
    </location>
</feature>
<keyword evidence="2" id="KW-0805">Transcription regulation</keyword>
<dbReference type="Gene3D" id="2.40.330.10">
    <property type="entry name" value="DNA-binding pseudobarrel domain"/>
    <property type="match status" value="1"/>
</dbReference>
<comment type="subcellular location">
    <subcellularLocation>
        <location evidence="1">Nucleus</location>
    </subcellularLocation>
</comment>
<dbReference type="SUPFAM" id="SSF101936">
    <property type="entry name" value="DNA-binding pseudobarrel domain"/>
    <property type="match status" value="1"/>
</dbReference>
<protein>
    <recommendedName>
        <fullName evidence="7">TF-B3 domain-containing protein</fullName>
    </recommendedName>
</protein>
<dbReference type="PANTHER" id="PTHR31140:SF81">
    <property type="entry name" value="B3 DOMAIN-CONTAINING TRANSCRIPTION FACTOR ABI3"/>
    <property type="match status" value="1"/>
</dbReference>
<dbReference type="EMBL" id="JARPOI010000007">
    <property type="protein sequence ID" value="KAJ9176540.1"/>
    <property type="molecule type" value="Genomic_DNA"/>
</dbReference>
<keyword evidence="9" id="KW-1185">Reference proteome</keyword>
<evidence type="ECO:0000256" key="5">
    <source>
        <dbReference type="ARBA" id="ARBA00023242"/>
    </source>
</evidence>
<feature type="compositionally biased region" description="Polar residues" evidence="6">
    <location>
        <begin position="693"/>
        <end position="703"/>
    </location>
</feature>
<dbReference type="InterPro" id="IPR015300">
    <property type="entry name" value="DNA-bd_pseudobarrel_sf"/>
</dbReference>
<evidence type="ECO:0000256" key="3">
    <source>
        <dbReference type="ARBA" id="ARBA00023125"/>
    </source>
</evidence>
<dbReference type="SMART" id="SM01019">
    <property type="entry name" value="B3"/>
    <property type="match status" value="1"/>
</dbReference>
<keyword evidence="3" id="KW-0238">DNA-binding</keyword>